<organism evidence="2 3">
    <name type="scientific">Xanthomonas bromi</name>
    <dbReference type="NCBI Taxonomy" id="56449"/>
    <lineage>
        <taxon>Bacteria</taxon>
        <taxon>Pseudomonadati</taxon>
        <taxon>Pseudomonadota</taxon>
        <taxon>Gammaproteobacteria</taxon>
        <taxon>Lysobacterales</taxon>
        <taxon>Lysobacteraceae</taxon>
        <taxon>Xanthomonas</taxon>
    </lineage>
</organism>
<sequence length="161" mass="16584">MGVKKTSLCSLFFASTLCLASADGNASLRPEMRAKQARTGSASPASVAYPGTGKVTAGTAVTFWASQPVDPNETVVVSGGNIDKAATVRLARLDDGSVGSPLDVADSTNPGWTSVTPTQATEQSLKFQLPNSARGVYAYRIVTGNGTGATTLVNAPDIWFV</sequence>
<evidence type="ECO:0000256" key="1">
    <source>
        <dbReference type="SAM" id="SignalP"/>
    </source>
</evidence>
<dbReference type="EMBL" id="FLTX01000074">
    <property type="protein sequence ID" value="SBV53076.1"/>
    <property type="molecule type" value="Genomic_DNA"/>
</dbReference>
<dbReference type="RefSeq" id="WP_139074439.1">
    <property type="nucleotide sequence ID" value="NZ_FLTX01000074.1"/>
</dbReference>
<accession>A0A1C3NRT9</accession>
<evidence type="ECO:0000313" key="2">
    <source>
        <dbReference type="EMBL" id="SBV53076.1"/>
    </source>
</evidence>
<dbReference type="AlphaFoldDB" id="A0A1C3NRT9"/>
<reference evidence="2 3" key="1">
    <citation type="submission" date="2016-06" db="EMBL/GenBank/DDBJ databases">
        <authorList>
            <person name="Kjaerup R.B."/>
            <person name="Dalgaard T.S."/>
            <person name="Juul-Madsen H.R."/>
        </authorList>
    </citation>
    <scope>NUCLEOTIDE SEQUENCE [LARGE SCALE GENOMIC DNA]</scope>
    <source>
        <strain evidence="2">LMG947</strain>
    </source>
</reference>
<name>A0A1C3NRT9_9XANT</name>
<dbReference type="Proteomes" id="UP000092503">
    <property type="component" value="Unassembled WGS sequence"/>
</dbReference>
<evidence type="ECO:0000313" key="3">
    <source>
        <dbReference type="Proteomes" id="UP000092503"/>
    </source>
</evidence>
<gene>
    <name evidence="2" type="ORF">XBLMG947_3879</name>
</gene>
<feature type="chain" id="PRO_5008679436" evidence="1">
    <location>
        <begin position="21"/>
        <end position="161"/>
    </location>
</feature>
<protein>
    <submittedName>
        <fullName evidence="2">Uncharacterized protein</fullName>
    </submittedName>
</protein>
<keyword evidence="1" id="KW-0732">Signal</keyword>
<feature type="signal peptide" evidence="1">
    <location>
        <begin position="1"/>
        <end position="20"/>
    </location>
</feature>
<proteinExistence type="predicted"/>